<dbReference type="SUPFAM" id="SSF51126">
    <property type="entry name" value="Pectin lyase-like"/>
    <property type="match status" value="1"/>
</dbReference>
<sequence length="513" mass="52971">MTFGASGRRRAAGRRIAAALALAGTTALAFTSAPTASATAVADASTTAASTTYVDCSRPTAGDGSQTSPLNSIAQANARTYAPGDTLAFASGTTCTGTLAPKGSGTATAPITLTSYGTGALPVIDGNGAADAVLLSNQDHWRVGNLHLTNPAATLARRTGLRITATDGRAHRGFDIGPLIVDRVAGQTDKTSPTTEDFVQSAGIVTGASGTNSTLHDVHVHHNRISNTGGGGLKIRVGAMAVKGSGVLIEHNTIKDVGGDGIIASYADAPMIQYNNASGVGNGVYPFSGGNFAGIWVLGDHNPTIQKNAVYGITRMSVADSQAFDCDWGNTGTCTVQYNFSRDNIGGFFLDCDGCGTIGGARQIIRFNISENDCRMSSVSAGRSALHLYNNVFYCTDRKLDITLPDESVVENNIWVGTPDSRLPTAPGVQWLWNVFQGVPRPTANGIAGDPRFVNPGTGGDSLHSADGYKLRSTSPALDNGSVISGNGGRDYWGNPVSTTTKPHRGAYNGPGL</sequence>
<dbReference type="RefSeq" id="WP_345483727.1">
    <property type="nucleotide sequence ID" value="NZ_BAAAWU010000001.1"/>
</dbReference>
<accession>A0ABV5QXL1</accession>
<keyword evidence="4" id="KW-1185">Reference proteome</keyword>
<dbReference type="InterPro" id="IPR006626">
    <property type="entry name" value="PbH1"/>
</dbReference>
<reference evidence="3 4" key="1">
    <citation type="submission" date="2024-09" db="EMBL/GenBank/DDBJ databases">
        <authorList>
            <person name="Sun Q."/>
            <person name="Mori K."/>
        </authorList>
    </citation>
    <scope>NUCLEOTIDE SEQUENCE [LARGE SCALE GENOMIC DNA]</scope>
    <source>
        <strain evidence="3 4">JCM 4414</strain>
    </source>
</reference>
<dbReference type="InterPro" id="IPR011050">
    <property type="entry name" value="Pectin_lyase_fold/virulence"/>
</dbReference>
<dbReference type="InterPro" id="IPR012334">
    <property type="entry name" value="Pectin_lyas_fold"/>
</dbReference>
<keyword evidence="2" id="KW-0732">Signal</keyword>
<feature type="signal peptide" evidence="2">
    <location>
        <begin position="1"/>
        <end position="29"/>
    </location>
</feature>
<evidence type="ECO:0000313" key="3">
    <source>
        <dbReference type="EMBL" id="MFB9558251.1"/>
    </source>
</evidence>
<dbReference type="Proteomes" id="UP001589716">
    <property type="component" value="Unassembled WGS sequence"/>
</dbReference>
<evidence type="ECO:0000256" key="2">
    <source>
        <dbReference type="SAM" id="SignalP"/>
    </source>
</evidence>
<dbReference type="SMART" id="SM00710">
    <property type="entry name" value="PbH1"/>
    <property type="match status" value="3"/>
</dbReference>
<evidence type="ECO:0000256" key="1">
    <source>
        <dbReference type="SAM" id="MobiDB-lite"/>
    </source>
</evidence>
<comment type="caution">
    <text evidence="3">The sequence shown here is derived from an EMBL/GenBank/DDBJ whole genome shotgun (WGS) entry which is preliminary data.</text>
</comment>
<feature type="region of interest" description="Disordered" evidence="1">
    <location>
        <begin position="477"/>
        <end position="513"/>
    </location>
</feature>
<gene>
    <name evidence="3" type="ORF">ACFFTP_29205</name>
</gene>
<feature type="chain" id="PRO_5046122846" evidence="2">
    <location>
        <begin position="30"/>
        <end position="513"/>
    </location>
</feature>
<proteinExistence type="predicted"/>
<name>A0ABV5QXL1_9ACTN</name>
<dbReference type="EMBL" id="JBHMCT010000020">
    <property type="protein sequence ID" value="MFB9558251.1"/>
    <property type="molecule type" value="Genomic_DNA"/>
</dbReference>
<evidence type="ECO:0000313" key="4">
    <source>
        <dbReference type="Proteomes" id="UP001589716"/>
    </source>
</evidence>
<dbReference type="Gene3D" id="2.160.20.10">
    <property type="entry name" value="Single-stranded right-handed beta-helix, Pectin lyase-like"/>
    <property type="match status" value="1"/>
</dbReference>
<organism evidence="3 4">
    <name type="scientific">Streptomyces roseoviridis</name>
    <dbReference type="NCBI Taxonomy" id="67361"/>
    <lineage>
        <taxon>Bacteria</taxon>
        <taxon>Bacillati</taxon>
        <taxon>Actinomycetota</taxon>
        <taxon>Actinomycetes</taxon>
        <taxon>Kitasatosporales</taxon>
        <taxon>Streptomycetaceae</taxon>
        <taxon>Streptomyces</taxon>
    </lineage>
</organism>
<protein>
    <submittedName>
        <fullName evidence="3">Right-handed parallel beta-helix repeat-containing protein</fullName>
    </submittedName>
</protein>